<name>A0A8D0DSV9_SALMN</name>
<proteinExistence type="predicted"/>
<organism evidence="1 2">
    <name type="scientific">Salvator merianae</name>
    <name type="common">Argentine black and white tegu</name>
    <name type="synonym">Tupinambis merianae</name>
    <dbReference type="NCBI Taxonomy" id="96440"/>
    <lineage>
        <taxon>Eukaryota</taxon>
        <taxon>Metazoa</taxon>
        <taxon>Chordata</taxon>
        <taxon>Craniata</taxon>
        <taxon>Vertebrata</taxon>
        <taxon>Euteleostomi</taxon>
        <taxon>Lepidosauria</taxon>
        <taxon>Squamata</taxon>
        <taxon>Bifurcata</taxon>
        <taxon>Unidentata</taxon>
        <taxon>Episquamata</taxon>
        <taxon>Laterata</taxon>
        <taxon>Teiioidea</taxon>
        <taxon>Teiidae</taxon>
        <taxon>Salvator</taxon>
    </lineage>
</organism>
<sequence>GISVWFVILNMSGSYGCHVSSRWRQEWLRKVGVPEGGDLRAIYPVCEKNTSKGTCQSAKTFEGAPNACRYLRHVATTAPGLPLVAFHGLCECSQSVLVLLGHSVLPATSVAEADGNCGPEHLMANRYTHISFIPH</sequence>
<dbReference type="AlphaFoldDB" id="A0A8D0DSV9"/>
<keyword evidence="2" id="KW-1185">Reference proteome</keyword>
<evidence type="ECO:0000313" key="1">
    <source>
        <dbReference type="Ensembl" id="ENSSMRP00000021305.1"/>
    </source>
</evidence>
<protein>
    <submittedName>
        <fullName evidence="1">Uncharacterized protein</fullName>
    </submittedName>
</protein>
<reference evidence="1" key="2">
    <citation type="submission" date="2025-09" db="UniProtKB">
        <authorList>
            <consortium name="Ensembl"/>
        </authorList>
    </citation>
    <scope>IDENTIFICATION</scope>
</reference>
<dbReference type="Ensembl" id="ENSSMRT00000024973.1">
    <property type="protein sequence ID" value="ENSSMRP00000021305.1"/>
    <property type="gene ID" value="ENSSMRG00000016592.1"/>
</dbReference>
<dbReference type="Proteomes" id="UP000694421">
    <property type="component" value="Unplaced"/>
</dbReference>
<reference evidence="1" key="1">
    <citation type="submission" date="2025-08" db="UniProtKB">
        <authorList>
            <consortium name="Ensembl"/>
        </authorList>
    </citation>
    <scope>IDENTIFICATION</scope>
</reference>
<evidence type="ECO:0000313" key="2">
    <source>
        <dbReference type="Proteomes" id="UP000694421"/>
    </source>
</evidence>
<accession>A0A8D0DSV9</accession>